<protein>
    <submittedName>
        <fullName evidence="1">Uncharacterized protein</fullName>
    </submittedName>
</protein>
<dbReference type="AlphaFoldDB" id="A0A2P6FH12"/>
<sequence>MMLSTPEATNKATDKLRYYHSHTIPIPIPISPSISIHTIPLLAVLSGLDIMHVISHPKEDRIEEKRRRRKWDISKPHYDSAHNAYNLITTATGDNINLIVVGKLWSAMLTAVGCKYESRGSYFISCDANHVT</sequence>
<dbReference type="GeneID" id="84234368"/>
<dbReference type="Proteomes" id="UP000091956">
    <property type="component" value="Unassembled WGS sequence"/>
</dbReference>
<dbReference type="RefSeq" id="XP_059320255.1">
    <property type="nucleotide sequence ID" value="XM_059464272.1"/>
</dbReference>
<proteinExistence type="predicted"/>
<evidence type="ECO:0000313" key="1">
    <source>
        <dbReference type="EMBL" id="PQM43926.1"/>
    </source>
</evidence>
<keyword evidence="2" id="KW-1185">Reference proteome</keyword>
<name>A0A2P6FH12_9PEZI</name>
<accession>A0A2P6FH12</accession>
<reference evidence="1 2" key="1">
    <citation type="submission" date="2016-03" db="EMBL/GenBank/DDBJ databases">
        <title>Comparative genomics of Pseudogymnoascus destructans, the fungus causing white-nose syndrome of bats.</title>
        <authorList>
            <person name="Palmer J.M."/>
            <person name="Drees K.P."/>
            <person name="Foster J.T."/>
            <person name="Lindner D.L."/>
        </authorList>
    </citation>
    <scope>NUCLEOTIDE SEQUENCE [LARGE SCALE GENOMIC DNA]</scope>
    <source>
        <strain evidence="1 2">UAMH 10579</strain>
    </source>
</reference>
<reference evidence="2" key="2">
    <citation type="journal article" date="2018" name="Nat. Commun.">
        <title>Extreme sensitivity to ultraviolet light in the fungal pathogen causing white-nose syndrome of bats.</title>
        <authorList>
            <person name="Palmer J.M."/>
            <person name="Drees K.P."/>
            <person name="Foster J.T."/>
            <person name="Lindner D.L."/>
        </authorList>
    </citation>
    <scope>NUCLEOTIDE SEQUENCE [LARGE SCALE GENOMIC DNA]</scope>
    <source>
        <strain evidence="2">UAMH 10579</strain>
    </source>
</reference>
<organism evidence="1 2">
    <name type="scientific">Pseudogymnoascus verrucosus</name>
    <dbReference type="NCBI Taxonomy" id="342668"/>
    <lineage>
        <taxon>Eukaryota</taxon>
        <taxon>Fungi</taxon>
        <taxon>Dikarya</taxon>
        <taxon>Ascomycota</taxon>
        <taxon>Pezizomycotina</taxon>
        <taxon>Leotiomycetes</taxon>
        <taxon>Thelebolales</taxon>
        <taxon>Thelebolaceae</taxon>
        <taxon>Pseudogymnoascus</taxon>
    </lineage>
</organism>
<gene>
    <name evidence="1" type="ORF">VE01_10822</name>
</gene>
<dbReference type="EMBL" id="KV460251">
    <property type="protein sequence ID" value="PQM43926.1"/>
    <property type="molecule type" value="Genomic_DNA"/>
</dbReference>
<evidence type="ECO:0000313" key="2">
    <source>
        <dbReference type="Proteomes" id="UP000091956"/>
    </source>
</evidence>